<evidence type="ECO:0000313" key="2">
    <source>
        <dbReference type="EMBL" id="ATZ80960.1"/>
    </source>
</evidence>
<evidence type="ECO:0000259" key="1">
    <source>
        <dbReference type="PROSITE" id="PS50076"/>
    </source>
</evidence>
<dbReference type="PANTHER" id="PTHR43948">
    <property type="entry name" value="DNAJ HOMOLOG SUBFAMILY B"/>
    <property type="match status" value="1"/>
</dbReference>
<accession>A0A2H4UVL7</accession>
<dbReference type="PROSITE" id="PS50076">
    <property type="entry name" value="DNAJ_2"/>
    <property type="match status" value="1"/>
</dbReference>
<reference evidence="2" key="1">
    <citation type="journal article" date="2017" name="Elife">
        <title>The kinetoplastid-infecting Bodo saltans virus (BsV), a window into the most abundant giant viruses in the sea.</title>
        <authorList>
            <person name="Deeg C.M."/>
            <person name="Chow C.-E.T."/>
            <person name="Suttle C.A."/>
        </authorList>
    </citation>
    <scope>NUCLEOTIDE SEQUENCE</scope>
    <source>
        <strain evidence="2">NG1</strain>
    </source>
</reference>
<proteinExistence type="predicted"/>
<gene>
    <name evidence="2" type="ORF">BMW23_0915</name>
</gene>
<dbReference type="GO" id="GO:0051082">
    <property type="term" value="F:unfolded protein binding"/>
    <property type="evidence" value="ECO:0007669"/>
    <property type="project" value="TreeGrafter"/>
</dbReference>
<dbReference type="InterPro" id="IPR001623">
    <property type="entry name" value="DnaJ_domain"/>
</dbReference>
<dbReference type="Proteomes" id="UP000240325">
    <property type="component" value="Segment"/>
</dbReference>
<sequence length="186" mass="21746">MPSKNYYNILGLEPGATQNDIRKAYLKLAAKYHPDKYTNPTDIQNAHKKFIEIGEAYEILSKSKEQHDNMFEDNINNDFEHFNDMFNKMNNMFDMFDIFMPNTFLSGQKKLFDMKNISSGNNGNFYSYSTTSQTTVINGKKVTKTVETINNNGKKEKKYVDIDEFGNKKEWKENNDDSLKKKLKEK</sequence>
<dbReference type="Pfam" id="PF00226">
    <property type="entry name" value="DnaJ"/>
    <property type="match status" value="1"/>
</dbReference>
<name>A0A2H4UVL7_9VIRU</name>
<dbReference type="SMART" id="SM00271">
    <property type="entry name" value="DnaJ"/>
    <property type="match status" value="1"/>
</dbReference>
<organism evidence="2">
    <name type="scientific">Bodo saltans virus</name>
    <dbReference type="NCBI Taxonomy" id="2024608"/>
    <lineage>
        <taxon>Viruses</taxon>
        <taxon>Varidnaviria</taxon>
        <taxon>Bamfordvirae</taxon>
        <taxon>Nucleocytoviricota</taxon>
        <taxon>Megaviricetes</taxon>
        <taxon>Imitervirales</taxon>
        <taxon>Mimiviridae</taxon>
        <taxon>Klosneuvirinae</taxon>
        <taxon>Theiavirus</taxon>
        <taxon>Theiavirus salishense</taxon>
    </lineage>
</organism>
<dbReference type="PANTHER" id="PTHR43948:SF10">
    <property type="entry name" value="MRJ, ISOFORM E"/>
    <property type="match status" value="1"/>
</dbReference>
<keyword evidence="3" id="KW-1185">Reference proteome</keyword>
<feature type="domain" description="J" evidence="1">
    <location>
        <begin position="5"/>
        <end position="71"/>
    </location>
</feature>
<dbReference type="PRINTS" id="PR00625">
    <property type="entry name" value="JDOMAIN"/>
</dbReference>
<protein>
    <submittedName>
        <fullName evidence="2">Molecular chaperone DnaJ/Hsp40</fullName>
    </submittedName>
</protein>
<dbReference type="SUPFAM" id="SSF46565">
    <property type="entry name" value="Chaperone J-domain"/>
    <property type="match status" value="1"/>
</dbReference>
<dbReference type="EMBL" id="MF782455">
    <property type="protein sequence ID" value="ATZ80960.1"/>
    <property type="molecule type" value="Genomic_DNA"/>
</dbReference>
<dbReference type="InterPro" id="IPR036869">
    <property type="entry name" value="J_dom_sf"/>
</dbReference>
<dbReference type="CDD" id="cd06257">
    <property type="entry name" value="DnaJ"/>
    <property type="match status" value="1"/>
</dbReference>
<evidence type="ECO:0000313" key="3">
    <source>
        <dbReference type="Proteomes" id="UP000240325"/>
    </source>
</evidence>
<dbReference type="Gene3D" id="1.10.287.110">
    <property type="entry name" value="DnaJ domain"/>
    <property type="match status" value="1"/>
</dbReference>
<dbReference type="GO" id="GO:0051087">
    <property type="term" value="F:protein-folding chaperone binding"/>
    <property type="evidence" value="ECO:0007669"/>
    <property type="project" value="TreeGrafter"/>
</dbReference>
<dbReference type="GO" id="GO:0044183">
    <property type="term" value="F:protein folding chaperone"/>
    <property type="evidence" value="ECO:0007669"/>
    <property type="project" value="TreeGrafter"/>
</dbReference>